<name>A0A562WFY9_9ACTN</name>
<keyword evidence="2" id="KW-1185">Reference proteome</keyword>
<gene>
    <name evidence="1" type="ORF">JD81_02652</name>
</gene>
<dbReference type="AlphaFoldDB" id="A0A562WFY9"/>
<reference evidence="1 2" key="1">
    <citation type="submission" date="2019-07" db="EMBL/GenBank/DDBJ databases">
        <title>R&amp;d 2014.</title>
        <authorList>
            <person name="Klenk H.-P."/>
        </authorList>
    </citation>
    <scope>NUCLEOTIDE SEQUENCE [LARGE SCALE GENOMIC DNA]</scope>
    <source>
        <strain evidence="1 2">DSM 43912</strain>
    </source>
</reference>
<dbReference type="Proteomes" id="UP000319728">
    <property type="component" value="Unassembled WGS sequence"/>
</dbReference>
<sequence length="64" mass="7134">MADDHSAESFSDADFAFLRYARFGELPSPVRPDDRVELTETGQLRDGPTVNPDEWQLRLGPGIA</sequence>
<dbReference type="EMBL" id="VLLP01000001">
    <property type="protein sequence ID" value="TWJ29146.1"/>
    <property type="molecule type" value="Genomic_DNA"/>
</dbReference>
<proteinExistence type="predicted"/>
<evidence type="ECO:0000313" key="2">
    <source>
        <dbReference type="Proteomes" id="UP000319728"/>
    </source>
</evidence>
<evidence type="ECO:0000313" key="1">
    <source>
        <dbReference type="EMBL" id="TWJ29146.1"/>
    </source>
</evidence>
<dbReference type="OrthoDB" id="3638127at2"/>
<comment type="caution">
    <text evidence="1">The sequence shown here is derived from an EMBL/GenBank/DDBJ whole genome shotgun (WGS) entry which is preliminary data.</text>
</comment>
<organism evidence="1 2">
    <name type="scientific">Micromonospora sagamiensis</name>
    <dbReference type="NCBI Taxonomy" id="47875"/>
    <lineage>
        <taxon>Bacteria</taxon>
        <taxon>Bacillati</taxon>
        <taxon>Actinomycetota</taxon>
        <taxon>Actinomycetes</taxon>
        <taxon>Micromonosporales</taxon>
        <taxon>Micromonosporaceae</taxon>
        <taxon>Micromonospora</taxon>
    </lineage>
</organism>
<protein>
    <submittedName>
        <fullName evidence="1">Uncharacterized protein</fullName>
    </submittedName>
</protein>
<dbReference type="RefSeq" id="WP_145817871.1">
    <property type="nucleotide sequence ID" value="NZ_AP023438.1"/>
</dbReference>
<accession>A0A562WFY9</accession>